<evidence type="ECO:0000256" key="10">
    <source>
        <dbReference type="ARBA" id="ARBA00022842"/>
    </source>
</evidence>
<dbReference type="FunFam" id="2.70.150.10:FF:000029">
    <property type="entry name" value="Calcium-transporting ATPase"/>
    <property type="match status" value="1"/>
</dbReference>
<accession>A0A2P6TY35</accession>
<comment type="caution">
    <text evidence="19">The sequence shown here is derived from an EMBL/GenBank/DDBJ whole genome shotgun (WGS) entry which is preliminary data.</text>
</comment>
<dbReference type="InterPro" id="IPR006068">
    <property type="entry name" value="ATPase_P-typ_cation-transptr_C"/>
</dbReference>
<evidence type="ECO:0000256" key="11">
    <source>
        <dbReference type="ARBA" id="ARBA00022967"/>
    </source>
</evidence>
<evidence type="ECO:0000256" key="9">
    <source>
        <dbReference type="ARBA" id="ARBA00022840"/>
    </source>
</evidence>
<dbReference type="Gene3D" id="3.40.1110.10">
    <property type="entry name" value="Calcium-transporting ATPase, cytoplasmic domain N"/>
    <property type="match status" value="1"/>
</dbReference>
<keyword evidence="3 16" id="KW-0813">Transport</keyword>
<comment type="subcellular location">
    <subcellularLocation>
        <location evidence="1">Endomembrane system</location>
        <topology evidence="1">Multi-pass membrane protein</topology>
    </subcellularLocation>
    <subcellularLocation>
        <location evidence="16">Membrane</location>
        <topology evidence="16">Multi-pass membrane protein</topology>
    </subcellularLocation>
</comment>
<feature type="domain" description="Cation-transporting P-type ATPase N-terminal" evidence="18">
    <location>
        <begin position="412"/>
        <end position="492"/>
    </location>
</feature>
<dbReference type="InterPro" id="IPR008250">
    <property type="entry name" value="ATPase_P-typ_transduc_dom_A_sf"/>
</dbReference>
<dbReference type="GO" id="GO:0005388">
    <property type="term" value="F:P-type calcium transporter activity"/>
    <property type="evidence" value="ECO:0007669"/>
    <property type="project" value="UniProtKB-EC"/>
</dbReference>
<reference evidence="19 20" key="1">
    <citation type="journal article" date="2018" name="Plant J.">
        <title>Genome sequences of Chlorella sorokiniana UTEX 1602 and Micractinium conductrix SAG 241.80: implications to maltose excretion by a green alga.</title>
        <authorList>
            <person name="Arriola M.B."/>
            <person name="Velmurugan N."/>
            <person name="Zhang Y."/>
            <person name="Plunkett M.H."/>
            <person name="Hondzo H."/>
            <person name="Barney B.M."/>
        </authorList>
    </citation>
    <scope>NUCLEOTIDE SEQUENCE [LARGE SCALE GENOMIC DNA]</scope>
    <source>
        <strain evidence="20">UTEX 1602</strain>
    </source>
</reference>
<dbReference type="InterPro" id="IPR018303">
    <property type="entry name" value="ATPase_P-typ_P_site"/>
</dbReference>
<dbReference type="PANTHER" id="PTHR24093:SF369">
    <property type="entry name" value="CALCIUM-TRANSPORTING ATPASE"/>
    <property type="match status" value="1"/>
</dbReference>
<dbReference type="InterPro" id="IPR044492">
    <property type="entry name" value="P_typ_ATPase_HD_dom"/>
</dbReference>
<dbReference type="SUPFAM" id="SSF81653">
    <property type="entry name" value="Calcium ATPase, transduction domain A"/>
    <property type="match status" value="1"/>
</dbReference>
<feature type="compositionally biased region" description="Polar residues" evidence="17">
    <location>
        <begin position="1565"/>
        <end position="1580"/>
    </location>
</feature>
<dbReference type="CDD" id="cd02081">
    <property type="entry name" value="P-type_ATPase_Ca_PMCA-like"/>
    <property type="match status" value="1"/>
</dbReference>
<dbReference type="InterPro" id="IPR001757">
    <property type="entry name" value="P_typ_ATPase"/>
</dbReference>
<keyword evidence="6" id="KW-0479">Metal-binding</keyword>
<sequence length="2035" mass="218433">MKATTGTQELWSAVAGGEPAAAAAALASLAGARQMPTQQQAALLLAAVQNPGAPPTLLLPALALLARWARQEALQPSGGRDMQLLQQASVVGQTLLGSSGNAPGPEQPLVAASCLLLLGGLAAAATQPCIGEEAAEAVGSALLDGRLGRPLLATAADAMAAVGMLLPSLEGKPAAWLVDAVSAAKVQLLFNALVPCCGMLPVATLEERLAPLAFLYLLHPHRPAAAAAHQLFCALLVALPEERREPPAAYYVQRSLEGCATGSPPPPELGQGLAMVLASLPLGSPVSILCLQQLLDACAALAASDAPAADVLAALAAQSLLLVEHSQLEGAMAACTQVLHGGNSAAPAAAAGAALRRQLRAALAHSDDYVRKPALSAWLLHGMGADREPPVQPFGVSLGHLSAVSEHKDNAAWAELGGLQGVASALCTSLHDGINPAATDGSDSEARRAAFGANKFKQIPPKNFFKLWFGNLRDPTLIMLMAAALISTVLGVAVPAEREDSAWSEGVAIWVAVLVVSLVGAFNDWNKDRQFQKLNAQKDIIEVKVIRGGQQQTVPNYEVVVGDLMLLDTGDKIIADGFVVETHGLVVDEASLTGESDPVKKGPADAGMEPWVRSGTQVTEGSGRMLVVAVGEHSEWGRTMALVVGEVGETPLQEKLGWLATAIGKLGFIAAVISFFVLLIRWIIVEGGFPMSKFAEGPLEFFIFAVTILVVAVPEGLPLAVTISLAYSMKKMMKDNNFVRVLAACETMGGATAICSDKTGTLTENRMTVVKGYFCGQMYAEVPALSQLPTAAAEEVVLNAALNSKAFLITDEKTGKIDFVGNRTECALLLMLQKEWGQDYKAMRDMNHADTVEVYGFSSERKMASVLVRRNGALRLYNKGAAEMVLTRCTAMVNAAGETVPMTETMREELLGTVTGMASSGLRTLCLAYTDFAENDPSRPADYFDKPHHLEENLTMTCIVGIKDPVRKEVPDAVATCQRAGITVRMVTGDNIHTAKHIARECGILTDDGLAMEGPDFRKMPEEELLPLLPRLQVLARSSPRDKYILVQTLKKLGEVVAVTGDGTNDAPALKESDVGLAMGIAGTEVAKEAADIVIMDDNFSSIVKAVLWGRSVFTNIRKFLQFQLTINLVALIVAVVAAISNGETPLNVLQLLWVNLIMDSLAALALATEAPTPDLLTKRPHGRDEPLISRPMWRFIFSHAAYQCFWLFLIFYGMPAKLAASRFPATTTNSCASSAYLQQTGGLVSWCQVDSSGDCDFPEPNQEAFCGNNSTCIAGFGSVQQTWDDLYKDWEDAETTAKKDISSMVFNTFIFCQLFNMVNARKVENELNVFNMLFASHVFWVVWVIIVGFQVIIMFFLGGIFKVEHLSGLEWLISILIGAGELPFGLLTKLLTRLLPERPEKAHKKLSATERAVAAAASGKQSQELSRRWCGCFGRNTKAAPEPAAPPTSGLDSERPSNDSSGAPLVAPHSRRFYENVAPDTPVPGPVPPPNTVLVCFTPCGRFLLAFQPVANEVVAYRFKGLHTSVSIHAAAAAQADDRQRQKQQQQQAPVGPVQQQEAVGNGVTRSDQGSGEAQQQQPGGVAFGDIFEEHWRCSPCPNRQEQLSPDLCLVAHGCYLLVCSASPEWQPPAGAGAPVAGVVPRVERTTLHLIELESGVLADSHTIQDDYVELARSQGVHLRGQLLLVLGLASQTLHMLQLLPSGRLHYLHAIGPHCQDDDALVLAQHEEQERRLRQQQRRPQHASGVPPAAAASAPTLSLLGGLGSGEGGQPQSAVHPHWRRPLDRFHYYFDAYAEMLMWKAQLLDDQRLLIHWCAPEMLAGPHRHGHSSASHAAHAGGGAYLMLYNYTTTAVEQLFVAGSPDLATWYMQQPAAFLASSCSCGCGTDWQRCLVPLGGSRAAREAQLRDPALAVKELRHRLWDELPASSQPRQATPYLDPDLYCFDEQIGGAVRAHHPPHRALKFMARCSPEALRFRLEPEQLAARRGGGGAGGRAGAARPQHVVHLFHPVQPFLMAVLQDIETGLAERLALWTRL</sequence>
<keyword evidence="10" id="KW-0460">Magnesium</keyword>
<evidence type="ECO:0000256" key="2">
    <source>
        <dbReference type="ARBA" id="ARBA00006124"/>
    </source>
</evidence>
<dbReference type="SFLD" id="SFLDG00002">
    <property type="entry name" value="C1.7:_P-type_atpase_like"/>
    <property type="match status" value="1"/>
</dbReference>
<dbReference type="SUPFAM" id="SSF81665">
    <property type="entry name" value="Calcium ATPase, transmembrane domain M"/>
    <property type="match status" value="1"/>
</dbReference>
<gene>
    <name evidence="19" type="ORF">C2E21_2428</name>
</gene>
<dbReference type="EMBL" id="LHPG02000004">
    <property type="protein sequence ID" value="PRW58960.1"/>
    <property type="molecule type" value="Genomic_DNA"/>
</dbReference>
<dbReference type="Pfam" id="PF09737">
    <property type="entry name" value="Det1"/>
    <property type="match status" value="1"/>
</dbReference>
<dbReference type="SFLD" id="SFLDS00003">
    <property type="entry name" value="Haloacid_Dehalogenase"/>
    <property type="match status" value="1"/>
</dbReference>
<keyword evidence="8 16" id="KW-0106">Calcium</keyword>
<feature type="transmembrane region" description="Helical" evidence="16">
    <location>
        <begin position="1120"/>
        <end position="1140"/>
    </location>
</feature>
<keyword evidence="11" id="KW-1278">Translocase</keyword>
<keyword evidence="20" id="KW-1185">Reference proteome</keyword>
<dbReference type="SUPFAM" id="SSF56784">
    <property type="entry name" value="HAD-like"/>
    <property type="match status" value="1"/>
</dbReference>
<evidence type="ECO:0000256" key="4">
    <source>
        <dbReference type="ARBA" id="ARBA00022568"/>
    </source>
</evidence>
<dbReference type="NCBIfam" id="TIGR01517">
    <property type="entry name" value="ATPase-IIB_Ca"/>
    <property type="match status" value="1"/>
</dbReference>
<evidence type="ECO:0000313" key="19">
    <source>
        <dbReference type="EMBL" id="PRW58960.1"/>
    </source>
</evidence>
<evidence type="ECO:0000256" key="12">
    <source>
        <dbReference type="ARBA" id="ARBA00022989"/>
    </source>
</evidence>
<evidence type="ECO:0000256" key="1">
    <source>
        <dbReference type="ARBA" id="ARBA00004127"/>
    </source>
</evidence>
<dbReference type="PRINTS" id="PR00120">
    <property type="entry name" value="HATPASE"/>
</dbReference>
<comment type="function">
    <text evidence="16">Catalyzes the hydrolysis of ATP coupled with the transport of calcium.</text>
</comment>
<dbReference type="GO" id="GO:0046872">
    <property type="term" value="F:metal ion binding"/>
    <property type="evidence" value="ECO:0007669"/>
    <property type="project" value="UniProtKB-KW"/>
</dbReference>
<protein>
    <recommendedName>
        <fullName evidence="16">Calcium-transporting ATPase</fullName>
        <ecNumber evidence="16">7.2.2.10</ecNumber>
    </recommendedName>
</protein>
<dbReference type="Pfam" id="PF13246">
    <property type="entry name" value="Cation_ATPase"/>
    <property type="match status" value="1"/>
</dbReference>
<dbReference type="InterPro" id="IPR023214">
    <property type="entry name" value="HAD_sf"/>
</dbReference>
<dbReference type="OrthoDB" id="3352408at2759"/>
<keyword evidence="5 16" id="KW-0812">Transmembrane</keyword>
<evidence type="ECO:0000256" key="3">
    <source>
        <dbReference type="ARBA" id="ARBA00022448"/>
    </source>
</evidence>
<feature type="transmembrane region" description="Helical" evidence="16">
    <location>
        <begin position="476"/>
        <end position="495"/>
    </location>
</feature>
<dbReference type="Pfam" id="PF00122">
    <property type="entry name" value="E1-E2_ATPase"/>
    <property type="match status" value="1"/>
</dbReference>
<dbReference type="Gene3D" id="3.40.50.1000">
    <property type="entry name" value="HAD superfamily/HAD-like"/>
    <property type="match status" value="1"/>
</dbReference>
<comment type="caution">
    <text evidence="16">Lacks conserved residue(s) required for the propagation of feature annotation.</text>
</comment>
<feature type="region of interest" description="Disordered" evidence="17">
    <location>
        <begin position="1730"/>
        <end position="1751"/>
    </location>
</feature>
<dbReference type="InterPro" id="IPR036412">
    <property type="entry name" value="HAD-like_sf"/>
</dbReference>
<dbReference type="InterPro" id="IPR019138">
    <property type="entry name" value="De-etiolated_protein_1_Det1"/>
</dbReference>
<comment type="similarity">
    <text evidence="2 16">Belongs to the cation transport ATPase (P-type) (TC 3.A.3) family. Type IIB subfamily.</text>
</comment>
<name>A0A2P6TY35_CHLSO</name>
<dbReference type="PROSITE" id="PS00154">
    <property type="entry name" value="ATPASE_E1_E2"/>
    <property type="match status" value="1"/>
</dbReference>
<feature type="transmembrane region" description="Helical" evidence="16">
    <location>
        <begin position="662"/>
        <end position="684"/>
    </location>
</feature>
<organism evidence="19 20">
    <name type="scientific">Chlorella sorokiniana</name>
    <name type="common">Freshwater green alga</name>
    <dbReference type="NCBI Taxonomy" id="3076"/>
    <lineage>
        <taxon>Eukaryota</taxon>
        <taxon>Viridiplantae</taxon>
        <taxon>Chlorophyta</taxon>
        <taxon>core chlorophytes</taxon>
        <taxon>Trebouxiophyceae</taxon>
        <taxon>Chlorellales</taxon>
        <taxon>Chlorellaceae</taxon>
        <taxon>Chlorella clade</taxon>
        <taxon>Chlorella</taxon>
    </lineage>
</organism>
<dbReference type="EC" id="7.2.2.10" evidence="16"/>
<dbReference type="PRINTS" id="PR00119">
    <property type="entry name" value="CATATPASE"/>
</dbReference>
<dbReference type="NCBIfam" id="TIGR01494">
    <property type="entry name" value="ATPase_P-type"/>
    <property type="match status" value="2"/>
</dbReference>
<proteinExistence type="inferred from homology"/>
<evidence type="ECO:0000256" key="7">
    <source>
        <dbReference type="ARBA" id="ARBA00022741"/>
    </source>
</evidence>
<feature type="transmembrane region" description="Helical" evidence="16">
    <location>
        <begin position="1193"/>
        <end position="1215"/>
    </location>
</feature>
<comment type="catalytic activity">
    <reaction evidence="15 16">
        <text>Ca(2+)(in) + ATP + H2O = Ca(2+)(out) + ADP + phosphate + H(+)</text>
        <dbReference type="Rhea" id="RHEA:18105"/>
        <dbReference type="ChEBI" id="CHEBI:15377"/>
        <dbReference type="ChEBI" id="CHEBI:15378"/>
        <dbReference type="ChEBI" id="CHEBI:29108"/>
        <dbReference type="ChEBI" id="CHEBI:30616"/>
        <dbReference type="ChEBI" id="CHEBI:43474"/>
        <dbReference type="ChEBI" id="CHEBI:456216"/>
        <dbReference type="EC" id="7.2.2.10"/>
    </reaction>
</comment>
<evidence type="ECO:0000256" key="8">
    <source>
        <dbReference type="ARBA" id="ARBA00022837"/>
    </source>
</evidence>
<dbReference type="GO" id="GO:0005524">
    <property type="term" value="F:ATP binding"/>
    <property type="evidence" value="ECO:0007669"/>
    <property type="project" value="UniProtKB-KW"/>
</dbReference>
<dbReference type="InterPro" id="IPR023298">
    <property type="entry name" value="ATPase_P-typ_TM_dom_sf"/>
</dbReference>
<keyword evidence="14 16" id="KW-0472">Membrane</keyword>
<dbReference type="GO" id="GO:0016887">
    <property type="term" value="F:ATP hydrolysis activity"/>
    <property type="evidence" value="ECO:0007669"/>
    <property type="project" value="InterPro"/>
</dbReference>
<dbReference type="InterPro" id="IPR023299">
    <property type="entry name" value="ATPase_P-typ_cyto_dom_N"/>
</dbReference>
<dbReference type="InterPro" id="IPR006408">
    <property type="entry name" value="P-type_ATPase_IIB"/>
</dbReference>
<feature type="region of interest" description="Disordered" evidence="17">
    <location>
        <begin position="1440"/>
        <end position="1467"/>
    </location>
</feature>
<dbReference type="Pfam" id="PF00690">
    <property type="entry name" value="Cation_ATPase_N"/>
    <property type="match status" value="1"/>
</dbReference>
<dbReference type="STRING" id="3076.A0A2P6TY35"/>
<dbReference type="InterPro" id="IPR004014">
    <property type="entry name" value="ATPase_P-typ_cation-transptr_N"/>
</dbReference>
<dbReference type="GO" id="GO:0005886">
    <property type="term" value="C:plasma membrane"/>
    <property type="evidence" value="ECO:0007669"/>
    <property type="project" value="TreeGrafter"/>
</dbReference>
<dbReference type="SFLD" id="SFLDF00027">
    <property type="entry name" value="p-type_atpase"/>
    <property type="match status" value="1"/>
</dbReference>
<evidence type="ECO:0000313" key="20">
    <source>
        <dbReference type="Proteomes" id="UP000239899"/>
    </source>
</evidence>
<evidence type="ECO:0000256" key="5">
    <source>
        <dbReference type="ARBA" id="ARBA00022692"/>
    </source>
</evidence>
<keyword evidence="13 16" id="KW-0406">Ion transport</keyword>
<feature type="region of interest" description="Disordered" evidence="17">
    <location>
        <begin position="1534"/>
        <end position="1581"/>
    </location>
</feature>
<evidence type="ECO:0000256" key="6">
    <source>
        <dbReference type="ARBA" id="ARBA00022723"/>
    </source>
</evidence>
<evidence type="ECO:0000256" key="13">
    <source>
        <dbReference type="ARBA" id="ARBA00023065"/>
    </source>
</evidence>
<dbReference type="PANTHER" id="PTHR24093">
    <property type="entry name" value="CATION TRANSPORTING ATPASE"/>
    <property type="match status" value="1"/>
</dbReference>
<evidence type="ECO:0000256" key="15">
    <source>
        <dbReference type="ARBA" id="ARBA00048694"/>
    </source>
</evidence>
<dbReference type="FunFam" id="3.40.1110.10:FF:000045">
    <property type="entry name" value="Calcium-transporting ATPase"/>
    <property type="match status" value="1"/>
</dbReference>
<keyword evidence="9 16" id="KW-0067">ATP-binding</keyword>
<dbReference type="Gene3D" id="2.70.150.10">
    <property type="entry name" value="Calcium-transporting ATPase, cytoplasmic transduction domain A"/>
    <property type="match status" value="1"/>
</dbReference>
<dbReference type="Gene3D" id="1.20.1110.10">
    <property type="entry name" value="Calcium-transporting ATPase, transmembrane domain"/>
    <property type="match status" value="2"/>
</dbReference>
<evidence type="ECO:0000256" key="17">
    <source>
        <dbReference type="SAM" id="MobiDB-lite"/>
    </source>
</evidence>
<dbReference type="Pfam" id="PF00689">
    <property type="entry name" value="Cation_ATPase_C"/>
    <property type="match status" value="1"/>
</dbReference>
<feature type="compositionally biased region" description="Low complexity" evidence="17">
    <location>
        <begin position="1544"/>
        <end position="1558"/>
    </location>
</feature>
<dbReference type="InterPro" id="IPR059000">
    <property type="entry name" value="ATPase_P-type_domA"/>
</dbReference>
<keyword evidence="7 16" id="KW-0547">Nucleotide-binding</keyword>
<feature type="transmembrane region" description="Helical" evidence="16">
    <location>
        <begin position="704"/>
        <end position="727"/>
    </location>
</feature>
<feature type="transmembrane region" description="Helical" evidence="16">
    <location>
        <begin position="1339"/>
        <end position="1360"/>
    </location>
</feature>
<dbReference type="FunFam" id="3.40.50.1000:FF:000018">
    <property type="entry name" value="Calcium-transporting ATPase"/>
    <property type="match status" value="1"/>
</dbReference>
<dbReference type="SMART" id="SM00831">
    <property type="entry name" value="Cation_ATPase_N"/>
    <property type="match status" value="1"/>
</dbReference>
<evidence type="ECO:0000256" key="14">
    <source>
        <dbReference type="ARBA" id="ARBA00023136"/>
    </source>
</evidence>
<dbReference type="GO" id="GO:0012505">
    <property type="term" value="C:endomembrane system"/>
    <property type="evidence" value="ECO:0007669"/>
    <property type="project" value="UniProtKB-SubCell"/>
</dbReference>
<keyword evidence="4 16" id="KW-0109">Calcium transport</keyword>
<feature type="transmembrane region" description="Helical" evidence="16">
    <location>
        <begin position="507"/>
        <end position="525"/>
    </location>
</feature>
<evidence type="ECO:0000259" key="18">
    <source>
        <dbReference type="SMART" id="SM00831"/>
    </source>
</evidence>
<evidence type="ECO:0000256" key="16">
    <source>
        <dbReference type="RuleBase" id="RU361146"/>
    </source>
</evidence>
<dbReference type="Proteomes" id="UP000239899">
    <property type="component" value="Unassembled WGS sequence"/>
</dbReference>
<dbReference type="SUPFAM" id="SSF81660">
    <property type="entry name" value="Metal cation-transporting ATPase, ATP-binding domain N"/>
    <property type="match status" value="1"/>
</dbReference>
<keyword evidence="12 16" id="KW-1133">Transmembrane helix</keyword>